<keyword evidence="13 19" id="KW-0472">Membrane</keyword>
<comment type="subcellular location">
    <subcellularLocation>
        <location evidence="2">Cell junction</location>
        <location evidence="2">Tight junction</location>
    </subcellularLocation>
    <subcellularLocation>
        <location evidence="1">Cell membrane</location>
        <topology evidence="1">Single-pass type I membrane protein</topology>
    </subcellularLocation>
</comment>
<feature type="domain" description="Ig-like" evidence="21">
    <location>
        <begin position="26"/>
        <end position="114"/>
    </location>
</feature>
<dbReference type="GO" id="GO:0007155">
    <property type="term" value="P:cell adhesion"/>
    <property type="evidence" value="ECO:0007669"/>
    <property type="project" value="InterPro"/>
</dbReference>
<keyword evidence="8 19" id="KW-0812">Transmembrane</keyword>
<dbReference type="InterPro" id="IPR003599">
    <property type="entry name" value="Ig_sub"/>
</dbReference>
<evidence type="ECO:0000256" key="1">
    <source>
        <dbReference type="ARBA" id="ARBA00004251"/>
    </source>
</evidence>
<evidence type="ECO:0000259" key="21">
    <source>
        <dbReference type="PROSITE" id="PS50835"/>
    </source>
</evidence>
<dbReference type="Proteomes" id="UP000694393">
    <property type="component" value="Unplaced"/>
</dbReference>
<evidence type="ECO:0000256" key="20">
    <source>
        <dbReference type="SAM" id="SignalP"/>
    </source>
</evidence>
<comment type="similarity">
    <text evidence="3">Belongs to the immunoglobulin superfamily.</text>
</comment>
<dbReference type="AlphaFoldDB" id="A0A8C8SZG0"/>
<evidence type="ECO:0000256" key="18">
    <source>
        <dbReference type="ARBA" id="ARBA00046718"/>
    </source>
</evidence>
<keyword evidence="7" id="KW-0597">Phosphoprotein</keyword>
<dbReference type="SMART" id="SM00408">
    <property type="entry name" value="IGc2"/>
    <property type="match status" value="2"/>
</dbReference>
<evidence type="ECO:0000256" key="7">
    <source>
        <dbReference type="ARBA" id="ARBA00022553"/>
    </source>
</evidence>
<keyword evidence="11" id="KW-0965">Cell junction</keyword>
<dbReference type="InterPro" id="IPR042456">
    <property type="entry name" value="F11R"/>
</dbReference>
<evidence type="ECO:0000256" key="17">
    <source>
        <dbReference type="ARBA" id="ARBA00030590"/>
    </source>
</evidence>
<dbReference type="InterPro" id="IPR007110">
    <property type="entry name" value="Ig-like_dom"/>
</dbReference>
<keyword evidence="12 19" id="KW-1133">Transmembrane helix</keyword>
<evidence type="ECO:0000256" key="2">
    <source>
        <dbReference type="ARBA" id="ARBA00004435"/>
    </source>
</evidence>
<organism evidence="22 23">
    <name type="scientific">Pelusios castaneus</name>
    <name type="common">West African mud turtle</name>
    <dbReference type="NCBI Taxonomy" id="367368"/>
    <lineage>
        <taxon>Eukaryota</taxon>
        <taxon>Metazoa</taxon>
        <taxon>Chordata</taxon>
        <taxon>Craniata</taxon>
        <taxon>Vertebrata</taxon>
        <taxon>Euteleostomi</taxon>
        <taxon>Archelosauria</taxon>
        <taxon>Testudinata</taxon>
        <taxon>Testudines</taxon>
        <taxon>Pleurodira</taxon>
        <taxon>Pelomedusidae</taxon>
        <taxon>Pelusios</taxon>
    </lineage>
</organism>
<evidence type="ECO:0000256" key="13">
    <source>
        <dbReference type="ARBA" id="ARBA00023136"/>
    </source>
</evidence>
<reference evidence="22" key="2">
    <citation type="submission" date="2025-09" db="UniProtKB">
        <authorList>
            <consortium name="Ensembl"/>
        </authorList>
    </citation>
    <scope>IDENTIFICATION</scope>
</reference>
<dbReference type="PROSITE" id="PS50835">
    <property type="entry name" value="IG_LIKE"/>
    <property type="match status" value="2"/>
</dbReference>
<evidence type="ECO:0000256" key="8">
    <source>
        <dbReference type="ARBA" id="ARBA00022692"/>
    </source>
</evidence>
<evidence type="ECO:0000313" key="22">
    <source>
        <dbReference type="Ensembl" id="ENSPCEP00000026738.1"/>
    </source>
</evidence>
<comment type="subunit">
    <text evidence="18">Interacts with the ninth PDZ domain of MPDZ. Interacts with the first PDZ domain of PARD3. The association between PARD3 and PARD6B probably disrupts this interaction. Interacts with ITGAL (via I-domain). Interacts with CD151.</text>
</comment>
<name>A0A8C8SZG0_9SAUR</name>
<dbReference type="PANTHER" id="PTHR45113">
    <property type="entry name" value="JUNCTIONAL ADHESION MOLECULE A"/>
    <property type="match status" value="1"/>
</dbReference>
<accession>A0A8C8SZG0</accession>
<reference evidence="22" key="1">
    <citation type="submission" date="2025-08" db="UniProtKB">
        <authorList>
            <consortium name="Ensembl"/>
        </authorList>
    </citation>
    <scope>IDENTIFICATION</scope>
</reference>
<dbReference type="InterPro" id="IPR013106">
    <property type="entry name" value="Ig_V-set"/>
</dbReference>
<proteinExistence type="inferred from homology"/>
<sequence>MAGSGVRSRILLLLLSTGSWFLISGQDVEKLQVAENKPVEIPCRAYRSQSGTPRVEWKFEKGSSTVLFYYDSKLTDPYKDRAQYAPTGIRFTSVTRKDTGKYICEVLSSSGELSKSEVNLIVEVPPAKPTAKVPTSVTIGNKAVLTCMETDGSPPPTFQWYRNNILMPTDPKISPNFKNSSYTIDPKTGVLTIEPVTGFDTGDYFCEATNGIGTAQKSEAIHLEATEVNVGGIVAAVVVLLIVLGLIGFGIWFAYSRGYFSSKYRAGRLGQESAFPRPLPPVLSYSSDPGMFLGAPARSPAGSRGLLAGQGT</sequence>
<evidence type="ECO:0000256" key="16">
    <source>
        <dbReference type="ARBA" id="ARBA00023319"/>
    </source>
</evidence>
<evidence type="ECO:0000256" key="14">
    <source>
        <dbReference type="ARBA" id="ARBA00023157"/>
    </source>
</evidence>
<evidence type="ECO:0000256" key="4">
    <source>
        <dbReference type="ARBA" id="ARBA00016608"/>
    </source>
</evidence>
<dbReference type="SMART" id="SM00409">
    <property type="entry name" value="IG"/>
    <property type="match status" value="2"/>
</dbReference>
<keyword evidence="16" id="KW-0393">Immunoglobulin domain</keyword>
<evidence type="ECO:0000256" key="6">
    <source>
        <dbReference type="ARBA" id="ARBA00022475"/>
    </source>
</evidence>
<feature type="transmembrane region" description="Helical" evidence="19">
    <location>
        <begin position="233"/>
        <end position="255"/>
    </location>
</feature>
<evidence type="ECO:0000256" key="5">
    <source>
        <dbReference type="ARBA" id="ARBA00022427"/>
    </source>
</evidence>
<dbReference type="SUPFAM" id="SSF48726">
    <property type="entry name" value="Immunoglobulin"/>
    <property type="match status" value="2"/>
</dbReference>
<keyword evidence="6" id="KW-1003">Cell membrane</keyword>
<evidence type="ECO:0000313" key="23">
    <source>
        <dbReference type="Proteomes" id="UP000694393"/>
    </source>
</evidence>
<dbReference type="GO" id="GO:0005886">
    <property type="term" value="C:plasma membrane"/>
    <property type="evidence" value="ECO:0007669"/>
    <property type="project" value="UniProtKB-SubCell"/>
</dbReference>
<protein>
    <recommendedName>
        <fullName evidence="4">Junctional adhesion molecule A</fullName>
    </recommendedName>
    <alternativeName>
        <fullName evidence="17">Junctional adhesion molecule 1</fullName>
    </alternativeName>
</protein>
<keyword evidence="10" id="KW-0677">Repeat</keyword>
<dbReference type="GO" id="GO:0005923">
    <property type="term" value="C:bicellular tight junction"/>
    <property type="evidence" value="ECO:0007669"/>
    <property type="project" value="UniProtKB-SubCell"/>
</dbReference>
<dbReference type="GO" id="GO:0090559">
    <property type="term" value="P:regulation of membrane permeability"/>
    <property type="evidence" value="ECO:0007669"/>
    <property type="project" value="TreeGrafter"/>
</dbReference>
<keyword evidence="14" id="KW-1015">Disulfide bond</keyword>
<evidence type="ECO:0000256" key="10">
    <source>
        <dbReference type="ARBA" id="ARBA00022737"/>
    </source>
</evidence>
<dbReference type="Pfam" id="PF07686">
    <property type="entry name" value="V-set"/>
    <property type="match status" value="1"/>
</dbReference>
<evidence type="ECO:0000256" key="19">
    <source>
        <dbReference type="SAM" id="Phobius"/>
    </source>
</evidence>
<keyword evidence="15" id="KW-0325">Glycoprotein</keyword>
<evidence type="ECO:0000256" key="9">
    <source>
        <dbReference type="ARBA" id="ARBA00022729"/>
    </source>
</evidence>
<keyword evidence="5" id="KW-0796">Tight junction</keyword>
<dbReference type="Pfam" id="PF13927">
    <property type="entry name" value="Ig_3"/>
    <property type="match status" value="1"/>
</dbReference>
<feature type="chain" id="PRO_5034957642" description="Junctional adhesion molecule A" evidence="20">
    <location>
        <begin position="26"/>
        <end position="312"/>
    </location>
</feature>
<evidence type="ECO:0000256" key="12">
    <source>
        <dbReference type="ARBA" id="ARBA00022989"/>
    </source>
</evidence>
<feature type="signal peptide" evidence="20">
    <location>
        <begin position="1"/>
        <end position="25"/>
    </location>
</feature>
<evidence type="ECO:0000256" key="15">
    <source>
        <dbReference type="ARBA" id="ARBA00023180"/>
    </source>
</evidence>
<dbReference type="FunFam" id="2.60.40.10:FF:000342">
    <property type="entry name" value="Junctional adhesion molecule A"/>
    <property type="match status" value="1"/>
</dbReference>
<dbReference type="Ensembl" id="ENSPCET00000027632.1">
    <property type="protein sequence ID" value="ENSPCEP00000026738.1"/>
    <property type="gene ID" value="ENSPCEG00000020018.1"/>
</dbReference>
<keyword evidence="23" id="KW-1185">Reference proteome</keyword>
<dbReference type="GO" id="GO:0050892">
    <property type="term" value="P:intestinal absorption"/>
    <property type="evidence" value="ECO:0007669"/>
    <property type="project" value="TreeGrafter"/>
</dbReference>
<dbReference type="PANTHER" id="PTHR45113:SF1">
    <property type="entry name" value="JUNCTIONAL ADHESION MOLECULE A"/>
    <property type="match status" value="1"/>
</dbReference>
<dbReference type="InterPro" id="IPR013783">
    <property type="entry name" value="Ig-like_fold"/>
</dbReference>
<dbReference type="SMART" id="SM00406">
    <property type="entry name" value="IGv"/>
    <property type="match status" value="2"/>
</dbReference>
<feature type="domain" description="Ig-like" evidence="21">
    <location>
        <begin position="125"/>
        <end position="222"/>
    </location>
</feature>
<dbReference type="InterPro" id="IPR003598">
    <property type="entry name" value="Ig_sub2"/>
</dbReference>
<dbReference type="InterPro" id="IPR036179">
    <property type="entry name" value="Ig-like_dom_sf"/>
</dbReference>
<evidence type="ECO:0000256" key="3">
    <source>
        <dbReference type="ARBA" id="ARBA00008637"/>
    </source>
</evidence>
<dbReference type="GO" id="GO:0090557">
    <property type="term" value="P:establishment of endothelial intestinal barrier"/>
    <property type="evidence" value="ECO:0007669"/>
    <property type="project" value="TreeGrafter"/>
</dbReference>
<dbReference type="Gene3D" id="2.60.40.10">
    <property type="entry name" value="Immunoglobulins"/>
    <property type="match status" value="2"/>
</dbReference>
<evidence type="ECO:0000256" key="11">
    <source>
        <dbReference type="ARBA" id="ARBA00022949"/>
    </source>
</evidence>
<keyword evidence="9 20" id="KW-0732">Signal</keyword>